<evidence type="ECO:0000313" key="3">
    <source>
        <dbReference type="EMBL" id="MFC3533762.1"/>
    </source>
</evidence>
<dbReference type="InterPro" id="IPR036163">
    <property type="entry name" value="HMA_dom_sf"/>
</dbReference>
<accession>A0ABV7RK52</accession>
<comment type="caution">
    <text evidence="3">The sequence shown here is derived from an EMBL/GenBank/DDBJ whole genome shotgun (WGS) entry which is preliminary data.</text>
</comment>
<dbReference type="PROSITE" id="PS50846">
    <property type="entry name" value="HMA_2"/>
    <property type="match status" value="1"/>
</dbReference>
<dbReference type="Pfam" id="PF00403">
    <property type="entry name" value="HMA"/>
    <property type="match status" value="1"/>
</dbReference>
<proteinExistence type="predicted"/>
<dbReference type="InterPro" id="IPR017969">
    <property type="entry name" value="Heavy-metal-associated_CS"/>
</dbReference>
<dbReference type="CDD" id="cd00371">
    <property type="entry name" value="HMA"/>
    <property type="match status" value="1"/>
</dbReference>
<evidence type="ECO:0000259" key="2">
    <source>
        <dbReference type="PROSITE" id="PS50846"/>
    </source>
</evidence>
<dbReference type="Proteomes" id="UP001595741">
    <property type="component" value="Unassembled WGS sequence"/>
</dbReference>
<feature type="domain" description="HMA" evidence="2">
    <location>
        <begin position="2"/>
        <end position="67"/>
    </location>
</feature>
<dbReference type="PROSITE" id="PS01047">
    <property type="entry name" value="HMA_1"/>
    <property type="match status" value="1"/>
</dbReference>
<keyword evidence="4" id="KW-1185">Reference proteome</keyword>
<gene>
    <name evidence="3" type="ORF">ACFOLG_16450</name>
</gene>
<dbReference type="InterPro" id="IPR006121">
    <property type="entry name" value="HMA_dom"/>
</dbReference>
<evidence type="ECO:0000256" key="1">
    <source>
        <dbReference type="ARBA" id="ARBA00022723"/>
    </source>
</evidence>
<dbReference type="Gene3D" id="3.30.70.100">
    <property type="match status" value="1"/>
</dbReference>
<dbReference type="EMBL" id="JBHRXN010000036">
    <property type="protein sequence ID" value="MFC3533762.1"/>
    <property type="molecule type" value="Genomic_DNA"/>
</dbReference>
<evidence type="ECO:0000313" key="4">
    <source>
        <dbReference type="Proteomes" id="UP001595741"/>
    </source>
</evidence>
<dbReference type="SUPFAM" id="SSF55008">
    <property type="entry name" value="HMA, heavy metal-associated domain"/>
    <property type="match status" value="1"/>
</dbReference>
<dbReference type="RefSeq" id="WP_386093889.1">
    <property type="nucleotide sequence ID" value="NZ_JBHRXN010000036.1"/>
</dbReference>
<protein>
    <submittedName>
        <fullName evidence="3">Heavy-metal-associated domain-containing protein</fullName>
    </submittedName>
</protein>
<reference evidence="4" key="1">
    <citation type="journal article" date="2019" name="Int. J. Syst. Evol. Microbiol.">
        <title>The Global Catalogue of Microorganisms (GCM) 10K type strain sequencing project: providing services to taxonomists for standard genome sequencing and annotation.</title>
        <authorList>
            <consortium name="The Broad Institute Genomics Platform"/>
            <consortium name="The Broad Institute Genome Sequencing Center for Infectious Disease"/>
            <person name="Wu L."/>
            <person name="Ma J."/>
        </authorList>
    </citation>
    <scope>NUCLEOTIDE SEQUENCE [LARGE SCALE GENOMIC DNA]</scope>
    <source>
        <strain evidence="4">KCTC 42742</strain>
    </source>
</reference>
<sequence length="69" mass="6974">MTQQVLKVDGMTCGGCANGVKNALLAVAGVEAVAVDLASKAVTVDFHGEAQPAAWQQAVEDAGFDVIAD</sequence>
<organism evidence="3 4">
    <name type="scientific">Vogesella facilis</name>
    <dbReference type="NCBI Taxonomy" id="1655232"/>
    <lineage>
        <taxon>Bacteria</taxon>
        <taxon>Pseudomonadati</taxon>
        <taxon>Pseudomonadota</taxon>
        <taxon>Betaproteobacteria</taxon>
        <taxon>Neisseriales</taxon>
        <taxon>Chromobacteriaceae</taxon>
        <taxon>Vogesella</taxon>
    </lineage>
</organism>
<name>A0ABV7RK52_9NEIS</name>
<keyword evidence="1" id="KW-0479">Metal-binding</keyword>